<evidence type="ECO:0000313" key="3">
    <source>
        <dbReference type="EMBL" id="MXP36485.1"/>
    </source>
</evidence>
<dbReference type="GO" id="GO:0004674">
    <property type="term" value="F:protein serine/threonine kinase activity"/>
    <property type="evidence" value="ECO:0007669"/>
    <property type="project" value="UniProtKB-EC"/>
</dbReference>
<keyword evidence="5" id="KW-1185">Reference proteome</keyword>
<dbReference type="GO" id="GO:0005524">
    <property type="term" value="F:ATP binding"/>
    <property type="evidence" value="ECO:0007669"/>
    <property type="project" value="UniProtKB-KW"/>
</dbReference>
<evidence type="ECO:0000259" key="1">
    <source>
        <dbReference type="Pfam" id="PF13581"/>
    </source>
</evidence>
<keyword evidence="3" id="KW-0547">Nucleotide-binding</keyword>
<reference evidence="3 4" key="1">
    <citation type="submission" date="2019-12" db="EMBL/GenBank/DDBJ databases">
        <title>Genomic-based taxomic classification of the family Erythrobacteraceae.</title>
        <authorList>
            <person name="Xu L."/>
        </authorList>
    </citation>
    <scope>NUCLEOTIDE SEQUENCE [LARGE SCALE GENOMIC DNA]</scope>
    <source>
        <strain evidence="3 4">CGMCC 1.8703</strain>
    </source>
</reference>
<dbReference type="Pfam" id="PF13581">
    <property type="entry name" value="HATPase_c_2"/>
    <property type="match status" value="1"/>
</dbReference>
<dbReference type="RefSeq" id="WP_160767331.1">
    <property type="nucleotide sequence ID" value="NZ_JAINWE010000032.1"/>
</dbReference>
<evidence type="ECO:0000313" key="5">
    <source>
        <dbReference type="Proteomes" id="UP001238601"/>
    </source>
</evidence>
<dbReference type="Proteomes" id="UP000439914">
    <property type="component" value="Unassembled WGS sequence"/>
</dbReference>
<sequence length="139" mass="14874">MVFDEADRIATIELEQDRDVVRARSRVADAMKECGSSELMQTRFVTAVSEVVRNALTHAGGGTLAIYAMPNKRQVGIECRDCGKGIEDIDAAMADGFTTRRGSMGRGLGGAKRLSKTFAIDSSPGKGTTVRMIGACSLR</sequence>
<keyword evidence="3" id="KW-0067">ATP-binding</keyword>
<dbReference type="EMBL" id="WTYG01000004">
    <property type="protein sequence ID" value="MXP36485.1"/>
    <property type="molecule type" value="Genomic_DNA"/>
</dbReference>
<proteinExistence type="predicted"/>
<reference evidence="2 5" key="2">
    <citation type="submission" date="2023-07" db="EMBL/GenBank/DDBJ databases">
        <title>Genomic Encyclopedia of Type Strains, Phase IV (KMG-IV): sequencing the most valuable type-strain genomes for metagenomic binning, comparative biology and taxonomic classification.</title>
        <authorList>
            <person name="Goeker M."/>
        </authorList>
    </citation>
    <scope>NUCLEOTIDE SEQUENCE [LARGE SCALE GENOMIC DNA]</scope>
    <source>
        <strain evidence="2 5">DSM 14432</strain>
    </source>
</reference>
<feature type="domain" description="Histidine kinase/HSP90-like ATPase" evidence="1">
    <location>
        <begin position="18"/>
        <end position="133"/>
    </location>
</feature>
<dbReference type="EMBL" id="JAUSWK010000003">
    <property type="protein sequence ID" value="MDQ0567185.1"/>
    <property type="molecule type" value="Genomic_DNA"/>
</dbReference>
<dbReference type="Gene3D" id="3.30.565.10">
    <property type="entry name" value="Histidine kinase-like ATPase, C-terminal domain"/>
    <property type="match status" value="1"/>
</dbReference>
<keyword evidence="2" id="KW-0418">Kinase</keyword>
<organism evidence="3 4">
    <name type="scientific">Qipengyuania citrea</name>
    <dbReference type="NCBI Taxonomy" id="225971"/>
    <lineage>
        <taxon>Bacteria</taxon>
        <taxon>Pseudomonadati</taxon>
        <taxon>Pseudomonadota</taxon>
        <taxon>Alphaproteobacteria</taxon>
        <taxon>Sphingomonadales</taxon>
        <taxon>Erythrobacteraceae</taxon>
        <taxon>Qipengyuania</taxon>
    </lineage>
</organism>
<evidence type="ECO:0000313" key="2">
    <source>
        <dbReference type="EMBL" id="MDQ0567185.1"/>
    </source>
</evidence>
<dbReference type="InterPro" id="IPR036890">
    <property type="entry name" value="HATPase_C_sf"/>
</dbReference>
<protein>
    <submittedName>
        <fullName evidence="3">ATP-binding protein</fullName>
    </submittedName>
    <submittedName>
        <fullName evidence="2">Serine/threonine-protein kinase RsbT</fullName>
        <ecNumber evidence="2">2.7.11.1</ecNumber>
    </submittedName>
</protein>
<dbReference type="EC" id="2.7.11.1" evidence="2"/>
<dbReference type="GeneID" id="93687553"/>
<name>A0A6I4UG04_9SPHN</name>
<evidence type="ECO:0000313" key="4">
    <source>
        <dbReference type="Proteomes" id="UP000439914"/>
    </source>
</evidence>
<keyword evidence="2" id="KW-0808">Transferase</keyword>
<dbReference type="Proteomes" id="UP001238601">
    <property type="component" value="Unassembled WGS sequence"/>
</dbReference>
<dbReference type="SUPFAM" id="SSF55874">
    <property type="entry name" value="ATPase domain of HSP90 chaperone/DNA topoisomerase II/histidine kinase"/>
    <property type="match status" value="1"/>
</dbReference>
<dbReference type="AlphaFoldDB" id="A0A6I4UG04"/>
<accession>A0A6I4UG04</accession>
<gene>
    <name evidence="3" type="ORF">GRI55_11995</name>
    <name evidence="2" type="ORF">QOZ97_002732</name>
</gene>
<comment type="caution">
    <text evidence="3">The sequence shown here is derived from an EMBL/GenBank/DDBJ whole genome shotgun (WGS) entry which is preliminary data.</text>
</comment>
<dbReference type="InterPro" id="IPR003594">
    <property type="entry name" value="HATPase_dom"/>
</dbReference>